<dbReference type="EMBL" id="SRLO01013392">
    <property type="protein sequence ID" value="TNN25110.1"/>
    <property type="molecule type" value="Genomic_DNA"/>
</dbReference>
<comment type="caution">
    <text evidence="3">The sequence shown here is derived from an EMBL/GenBank/DDBJ whole genome shotgun (WGS) entry which is preliminary data.</text>
</comment>
<evidence type="ECO:0000256" key="2">
    <source>
        <dbReference type="SAM" id="MobiDB-lite"/>
    </source>
</evidence>
<sequence>MIPQVCPAKGSMETMDGPELAMRVKLAELQRCYKEKQKELAKLQRKHDHQMSDFPSPRLSVYICVCEQEGGNTSQPGSARTGAAEEAETHPHHRSSVLV</sequence>
<protein>
    <submittedName>
        <fullName evidence="3">BAH and coiled-coil domain-containing protein 1</fullName>
    </submittedName>
</protein>
<dbReference type="OrthoDB" id="8963579at2759"/>
<dbReference type="InterPro" id="IPR052429">
    <property type="entry name" value="BAH_domain_protein"/>
</dbReference>
<proteinExistence type="predicted"/>
<gene>
    <name evidence="3" type="primary">BAHCC1_1</name>
    <name evidence="3" type="ORF">EYF80_064763</name>
</gene>
<keyword evidence="1" id="KW-0175">Coiled coil</keyword>
<feature type="coiled-coil region" evidence="1">
    <location>
        <begin position="26"/>
        <end position="53"/>
    </location>
</feature>
<dbReference type="Proteomes" id="UP000314294">
    <property type="component" value="Unassembled WGS sequence"/>
</dbReference>
<evidence type="ECO:0000313" key="3">
    <source>
        <dbReference type="EMBL" id="TNN25110.1"/>
    </source>
</evidence>
<accession>A0A4Z2E958</accession>
<evidence type="ECO:0000313" key="4">
    <source>
        <dbReference type="Proteomes" id="UP000314294"/>
    </source>
</evidence>
<name>A0A4Z2E958_9TELE</name>
<reference evidence="3 4" key="1">
    <citation type="submission" date="2019-03" db="EMBL/GenBank/DDBJ databases">
        <title>First draft genome of Liparis tanakae, snailfish: a comprehensive survey of snailfish specific genes.</title>
        <authorList>
            <person name="Kim W."/>
            <person name="Song I."/>
            <person name="Jeong J.-H."/>
            <person name="Kim D."/>
            <person name="Kim S."/>
            <person name="Ryu S."/>
            <person name="Song J.Y."/>
            <person name="Lee S.K."/>
        </authorList>
    </citation>
    <scope>NUCLEOTIDE SEQUENCE [LARGE SCALE GENOMIC DNA]</scope>
    <source>
        <tissue evidence="3">Muscle</tissue>
    </source>
</reference>
<feature type="region of interest" description="Disordered" evidence="2">
    <location>
        <begin position="70"/>
        <end position="99"/>
    </location>
</feature>
<keyword evidence="4" id="KW-1185">Reference proteome</keyword>
<evidence type="ECO:0000256" key="1">
    <source>
        <dbReference type="SAM" id="Coils"/>
    </source>
</evidence>
<dbReference type="PANTHER" id="PTHR12505:SF25">
    <property type="entry name" value="BAH AND COILED-COIL DOMAIN-CONTAINING PROTEIN 1-LIKE ISOFORM X1"/>
    <property type="match status" value="1"/>
</dbReference>
<organism evidence="3 4">
    <name type="scientific">Liparis tanakae</name>
    <name type="common">Tanaka's snailfish</name>
    <dbReference type="NCBI Taxonomy" id="230148"/>
    <lineage>
        <taxon>Eukaryota</taxon>
        <taxon>Metazoa</taxon>
        <taxon>Chordata</taxon>
        <taxon>Craniata</taxon>
        <taxon>Vertebrata</taxon>
        <taxon>Euteleostomi</taxon>
        <taxon>Actinopterygii</taxon>
        <taxon>Neopterygii</taxon>
        <taxon>Teleostei</taxon>
        <taxon>Neoteleostei</taxon>
        <taxon>Acanthomorphata</taxon>
        <taxon>Eupercaria</taxon>
        <taxon>Perciformes</taxon>
        <taxon>Cottioidei</taxon>
        <taxon>Cottales</taxon>
        <taxon>Liparidae</taxon>
        <taxon>Liparis</taxon>
    </lineage>
</organism>
<dbReference type="AlphaFoldDB" id="A0A4Z2E958"/>
<dbReference type="PANTHER" id="PTHR12505">
    <property type="entry name" value="PHD FINGER TRANSCRIPTION FACTOR"/>
    <property type="match status" value="1"/>
</dbReference>